<accession>A0A814UZ82</accession>
<evidence type="ECO:0000313" key="9">
    <source>
        <dbReference type="Proteomes" id="UP000663829"/>
    </source>
</evidence>
<dbReference type="PANTHER" id="PTHR48182">
    <property type="entry name" value="PROTEIN SERAC1"/>
    <property type="match status" value="1"/>
</dbReference>
<gene>
    <name evidence="7" type="ORF">GPM918_LOCUS22693</name>
    <name evidence="8" type="ORF">SRO942_LOCUS22692</name>
</gene>
<sequence>MGSGSSSFEIIYGENVGHWENLPGFLSFWKDRSDPDIETRCVLNADGSVYPLFKLQYHILQRGYRIVLRDYYPAERQITVIEKCSSEPDARLAYQSLVVSVLQDKDMVSPESVETALRRHNTPVQGRFQHVGNPANNRFPEPMLQPFRSSWNPVNFEADIIFIHGLDGHAESTWTNDLGLWPIIWLLDSDHGIESVRNQFKIGQLPRRNKIRMLSVSHHAGSFADDDESDPVIIARHLVRLLFHAGVGSKPVIWLTHSLGGLIVKEVLHFASEHETRRDIFTSTKGVVFFGTPHNGASWATTQRQVTRMRNSKALFYLDCAPSVGTNAGNLARLNSLNEFFLNSNIPFLNFSEGTITPRLFDWLVQPIIVSDAQARMNGPDTFIIEAKELAAQIALGKIPARVHYYYPTSHHLNIAKPSDRLEPTYYYTRIYVANWIQLRPPANNLHEIFNWDQFAYRIFSTVRVYADVIESIVKNDPAATMITSTAREQVSGALIPLSASVTTVLRSMSINELLIALFSDALVAADVPGIRVVVAVVGRIGALFGVAVSLVTAEGLAARLNSYVRNLLRNNTDTLRQVVNLVSRYVMPDFRAALASDASQQELEATLNYLCRNVAQTICSVFLQPTSPHTTFESPDLIRGATIAHHDLLFQAEIVVNQLPSLLQGTTEIRTDGDEDRVRTILTPQFIRDVLRRDVNPAPV</sequence>
<dbReference type="GO" id="GO:0005739">
    <property type="term" value="C:mitochondrion"/>
    <property type="evidence" value="ECO:0007669"/>
    <property type="project" value="UniProtKB-SubCell"/>
</dbReference>
<dbReference type="EMBL" id="CAJOBC010007852">
    <property type="protein sequence ID" value="CAF3945123.1"/>
    <property type="molecule type" value="Genomic_DNA"/>
</dbReference>
<organism evidence="7 9">
    <name type="scientific">Didymodactylos carnosus</name>
    <dbReference type="NCBI Taxonomy" id="1234261"/>
    <lineage>
        <taxon>Eukaryota</taxon>
        <taxon>Metazoa</taxon>
        <taxon>Spiralia</taxon>
        <taxon>Gnathifera</taxon>
        <taxon>Rotifera</taxon>
        <taxon>Eurotatoria</taxon>
        <taxon>Bdelloidea</taxon>
        <taxon>Philodinida</taxon>
        <taxon>Philodinidae</taxon>
        <taxon>Didymodactylos</taxon>
    </lineage>
</organism>
<dbReference type="OrthoDB" id="5086500at2759"/>
<evidence type="ECO:0000313" key="8">
    <source>
        <dbReference type="EMBL" id="CAF3945123.1"/>
    </source>
</evidence>
<evidence type="ECO:0000256" key="1">
    <source>
        <dbReference type="ARBA" id="ARBA00004173"/>
    </source>
</evidence>
<dbReference type="SUPFAM" id="SSF53474">
    <property type="entry name" value="alpha/beta-Hydrolases"/>
    <property type="match status" value="1"/>
</dbReference>
<dbReference type="AlphaFoldDB" id="A0A814UZ82"/>
<evidence type="ECO:0000256" key="6">
    <source>
        <dbReference type="ARBA" id="ARBA00023136"/>
    </source>
</evidence>
<proteinExistence type="predicted"/>
<evidence type="ECO:0000313" key="7">
    <source>
        <dbReference type="EMBL" id="CAF1180827.1"/>
    </source>
</evidence>
<dbReference type="Gene3D" id="3.40.50.1820">
    <property type="entry name" value="alpha/beta hydrolase"/>
    <property type="match status" value="1"/>
</dbReference>
<comment type="caution">
    <text evidence="7">The sequence shown here is derived from an EMBL/GenBank/DDBJ whole genome shotgun (WGS) entry which is preliminary data.</text>
</comment>
<keyword evidence="4" id="KW-0256">Endoplasmic reticulum</keyword>
<keyword evidence="6" id="KW-0472">Membrane</keyword>
<name>A0A814UZ82_9BILA</name>
<keyword evidence="5" id="KW-0496">Mitochondrion</keyword>
<comment type="subcellular location">
    <subcellularLocation>
        <location evidence="2">Endoplasmic reticulum</location>
    </subcellularLocation>
    <subcellularLocation>
        <location evidence="3">Membrane</location>
    </subcellularLocation>
    <subcellularLocation>
        <location evidence="1">Mitochondrion</location>
    </subcellularLocation>
</comment>
<protein>
    <submittedName>
        <fullName evidence="7">Uncharacterized protein</fullName>
    </submittedName>
</protein>
<evidence type="ECO:0000256" key="3">
    <source>
        <dbReference type="ARBA" id="ARBA00004370"/>
    </source>
</evidence>
<dbReference type="EMBL" id="CAJNOQ010007851">
    <property type="protein sequence ID" value="CAF1180827.1"/>
    <property type="molecule type" value="Genomic_DNA"/>
</dbReference>
<reference evidence="7" key="1">
    <citation type="submission" date="2021-02" db="EMBL/GenBank/DDBJ databases">
        <authorList>
            <person name="Nowell W R."/>
        </authorList>
    </citation>
    <scope>NUCLEOTIDE SEQUENCE</scope>
</reference>
<evidence type="ECO:0000256" key="2">
    <source>
        <dbReference type="ARBA" id="ARBA00004240"/>
    </source>
</evidence>
<dbReference type="GO" id="GO:0016020">
    <property type="term" value="C:membrane"/>
    <property type="evidence" value="ECO:0007669"/>
    <property type="project" value="UniProtKB-SubCell"/>
</dbReference>
<dbReference type="GO" id="GO:0005783">
    <property type="term" value="C:endoplasmic reticulum"/>
    <property type="evidence" value="ECO:0007669"/>
    <property type="project" value="UniProtKB-SubCell"/>
</dbReference>
<dbReference type="Proteomes" id="UP000681722">
    <property type="component" value="Unassembled WGS sequence"/>
</dbReference>
<dbReference type="Proteomes" id="UP000663829">
    <property type="component" value="Unassembled WGS sequence"/>
</dbReference>
<dbReference type="PANTHER" id="PTHR48182:SF2">
    <property type="entry name" value="PROTEIN SERAC1"/>
    <property type="match status" value="1"/>
</dbReference>
<dbReference type="InterPro" id="IPR029058">
    <property type="entry name" value="AB_hydrolase_fold"/>
</dbReference>
<dbReference type="InterPro" id="IPR052374">
    <property type="entry name" value="SERAC1"/>
</dbReference>
<evidence type="ECO:0000256" key="4">
    <source>
        <dbReference type="ARBA" id="ARBA00022824"/>
    </source>
</evidence>
<evidence type="ECO:0000256" key="5">
    <source>
        <dbReference type="ARBA" id="ARBA00023128"/>
    </source>
</evidence>
<keyword evidence="9" id="KW-1185">Reference proteome</keyword>